<dbReference type="SUPFAM" id="SSF48317">
    <property type="entry name" value="Acid phosphatase/Vanadium-dependent haloperoxidase"/>
    <property type="match status" value="1"/>
</dbReference>
<gene>
    <name evidence="3" type="ORF">HMF7854_13825</name>
</gene>
<evidence type="ECO:0000313" key="3">
    <source>
        <dbReference type="EMBL" id="RST31793.1"/>
    </source>
</evidence>
<keyword evidence="1" id="KW-0732">Signal</keyword>
<dbReference type="InterPro" id="IPR036938">
    <property type="entry name" value="PAP2/HPO_sf"/>
</dbReference>
<dbReference type="EMBL" id="RWJF01000001">
    <property type="protein sequence ID" value="RST31793.1"/>
    <property type="molecule type" value="Genomic_DNA"/>
</dbReference>
<comment type="caution">
    <text evidence="3">The sequence shown here is derived from an EMBL/GenBank/DDBJ whole genome shotgun (WGS) entry which is preliminary data.</text>
</comment>
<dbReference type="SMART" id="SM00014">
    <property type="entry name" value="acidPPc"/>
    <property type="match status" value="1"/>
</dbReference>
<dbReference type="AlphaFoldDB" id="A0A3R9YNX1"/>
<dbReference type="Proteomes" id="UP000274661">
    <property type="component" value="Unassembled WGS sequence"/>
</dbReference>
<dbReference type="PANTHER" id="PTHR14969">
    <property type="entry name" value="SPHINGOSINE-1-PHOSPHATE PHOSPHOHYDROLASE"/>
    <property type="match status" value="1"/>
</dbReference>
<dbReference type="InterPro" id="IPR000326">
    <property type="entry name" value="PAP2/HPO"/>
</dbReference>
<organism evidence="3 4">
    <name type="scientific">Sphingomonas ginkgonis</name>
    <dbReference type="NCBI Taxonomy" id="2315330"/>
    <lineage>
        <taxon>Bacteria</taxon>
        <taxon>Pseudomonadati</taxon>
        <taxon>Pseudomonadota</taxon>
        <taxon>Alphaproteobacteria</taxon>
        <taxon>Sphingomonadales</taxon>
        <taxon>Sphingomonadaceae</taxon>
        <taxon>Sphingomonas</taxon>
    </lineage>
</organism>
<accession>A0A3R9YNX1</accession>
<dbReference type="PANTHER" id="PTHR14969:SF13">
    <property type="entry name" value="AT30094P"/>
    <property type="match status" value="1"/>
</dbReference>
<proteinExistence type="predicted"/>
<dbReference type="Pfam" id="PF01569">
    <property type="entry name" value="PAP2"/>
    <property type="match status" value="1"/>
</dbReference>
<feature type="signal peptide" evidence="1">
    <location>
        <begin position="1"/>
        <end position="21"/>
    </location>
</feature>
<dbReference type="CDD" id="cd03394">
    <property type="entry name" value="PAP2_like_5"/>
    <property type="match status" value="1"/>
</dbReference>
<evidence type="ECO:0000259" key="2">
    <source>
        <dbReference type="SMART" id="SM00014"/>
    </source>
</evidence>
<dbReference type="RefSeq" id="WP_126719734.1">
    <property type="nucleotide sequence ID" value="NZ_RWJF01000001.1"/>
</dbReference>
<evidence type="ECO:0000256" key="1">
    <source>
        <dbReference type="SAM" id="SignalP"/>
    </source>
</evidence>
<feature type="chain" id="PRO_5018601236" evidence="1">
    <location>
        <begin position="22"/>
        <end position="179"/>
    </location>
</feature>
<keyword evidence="4" id="KW-1185">Reference proteome</keyword>
<dbReference type="Gene3D" id="1.20.144.10">
    <property type="entry name" value="Phosphatidic acid phosphatase type 2/haloperoxidase"/>
    <property type="match status" value="1"/>
</dbReference>
<evidence type="ECO:0000313" key="4">
    <source>
        <dbReference type="Proteomes" id="UP000274661"/>
    </source>
</evidence>
<protein>
    <submittedName>
        <fullName evidence="3">Phosphatase PAP2 family protein</fullName>
    </submittedName>
</protein>
<name>A0A3R9YNX1_9SPHN</name>
<reference evidence="3 4" key="1">
    <citation type="submission" date="2018-12" db="EMBL/GenBank/DDBJ databases">
        <title>Sphingomonas sp. HMF7854 Genome sequencing and assembly.</title>
        <authorList>
            <person name="Cha I."/>
            <person name="Kang H."/>
            <person name="Kim H."/>
            <person name="Kang J."/>
            <person name="Joh K."/>
        </authorList>
    </citation>
    <scope>NUCLEOTIDE SEQUENCE [LARGE SCALE GENOMIC DNA]</scope>
    <source>
        <strain evidence="3 4">HMF7854</strain>
    </source>
</reference>
<sequence>MRIIPFITAATIVAASSPAAAASHHAWDQASSIGRDALVVVALGFPAVQGDWNGDAQAALSMGAAFGATQILKHTIHEERPDNSDNQSFPSGHTSVSFAAAASLEKRYGWQVGLPAHLVAAFVGVARVGAKKHFVHDVVAGAVIGEASGWLLTRRKDDRVRWLPWGDAHGGGATFAMRF</sequence>
<feature type="domain" description="Phosphatidic acid phosphatase type 2/haloperoxidase" evidence="2">
    <location>
        <begin position="53"/>
        <end position="153"/>
    </location>
</feature>
<dbReference type="OrthoDB" id="9780507at2"/>